<evidence type="ECO:0000313" key="3">
    <source>
        <dbReference type="Proteomes" id="UP000235145"/>
    </source>
</evidence>
<dbReference type="EMBL" id="NBSK02000004">
    <property type="protein sequence ID" value="KAJ0211308.1"/>
    <property type="molecule type" value="Genomic_DNA"/>
</dbReference>
<dbReference type="AlphaFoldDB" id="A0A9R1VU20"/>
<name>A0A9R1VU20_LACSA</name>
<organism evidence="2 3">
    <name type="scientific">Lactuca sativa</name>
    <name type="common">Garden lettuce</name>
    <dbReference type="NCBI Taxonomy" id="4236"/>
    <lineage>
        <taxon>Eukaryota</taxon>
        <taxon>Viridiplantae</taxon>
        <taxon>Streptophyta</taxon>
        <taxon>Embryophyta</taxon>
        <taxon>Tracheophyta</taxon>
        <taxon>Spermatophyta</taxon>
        <taxon>Magnoliopsida</taxon>
        <taxon>eudicotyledons</taxon>
        <taxon>Gunneridae</taxon>
        <taxon>Pentapetalae</taxon>
        <taxon>asterids</taxon>
        <taxon>campanulids</taxon>
        <taxon>Asterales</taxon>
        <taxon>Asteraceae</taxon>
        <taxon>Cichorioideae</taxon>
        <taxon>Cichorieae</taxon>
        <taxon>Lactucinae</taxon>
        <taxon>Lactuca</taxon>
    </lineage>
</organism>
<proteinExistence type="predicted"/>
<evidence type="ECO:0000313" key="2">
    <source>
        <dbReference type="EMBL" id="KAJ0211308.1"/>
    </source>
</evidence>
<keyword evidence="3" id="KW-1185">Reference proteome</keyword>
<feature type="region of interest" description="Disordered" evidence="1">
    <location>
        <begin position="40"/>
        <end position="59"/>
    </location>
</feature>
<reference evidence="2 3" key="1">
    <citation type="journal article" date="2017" name="Nat. Commun.">
        <title>Genome assembly with in vitro proximity ligation data and whole-genome triplication in lettuce.</title>
        <authorList>
            <person name="Reyes-Chin-Wo S."/>
            <person name="Wang Z."/>
            <person name="Yang X."/>
            <person name="Kozik A."/>
            <person name="Arikit S."/>
            <person name="Song C."/>
            <person name="Xia L."/>
            <person name="Froenicke L."/>
            <person name="Lavelle D.O."/>
            <person name="Truco M.J."/>
            <person name="Xia R."/>
            <person name="Zhu S."/>
            <person name="Xu C."/>
            <person name="Xu H."/>
            <person name="Xu X."/>
            <person name="Cox K."/>
            <person name="Korf I."/>
            <person name="Meyers B.C."/>
            <person name="Michelmore R.W."/>
        </authorList>
    </citation>
    <scope>NUCLEOTIDE SEQUENCE [LARGE SCALE GENOMIC DNA]</scope>
    <source>
        <strain evidence="3">cv. Salinas</strain>
        <tissue evidence="2">Seedlings</tissue>
    </source>
</reference>
<gene>
    <name evidence="2" type="ORF">LSAT_V11C400198230</name>
</gene>
<comment type="caution">
    <text evidence="2">The sequence shown here is derived from an EMBL/GenBank/DDBJ whole genome shotgun (WGS) entry which is preliminary data.</text>
</comment>
<feature type="compositionally biased region" description="Polar residues" evidence="1">
    <location>
        <begin position="41"/>
        <end position="51"/>
    </location>
</feature>
<evidence type="ECO:0000256" key="1">
    <source>
        <dbReference type="SAM" id="MobiDB-lite"/>
    </source>
</evidence>
<sequence length="120" mass="13407">MSNKQSSTLIYGMMVESIRHATDTWSEMTDNGEMVMPKSDCPTTIIPSPQLKTVGKPKKKTRRTIEEIISQKEKYSQMASVIATQSKSQGSNKVDKLSRKFGSVTYAKCKLKGLNLRACK</sequence>
<protein>
    <submittedName>
        <fullName evidence="2">Uncharacterized protein</fullName>
    </submittedName>
</protein>
<dbReference type="Proteomes" id="UP000235145">
    <property type="component" value="Unassembled WGS sequence"/>
</dbReference>
<accession>A0A9R1VU20</accession>